<sequence>MVGLFLILIASTFSEIGVSIGKIEVKKKKDSIYSMGFLSLFIGTVFFFLIALIKNSFVFSLASLPTFIPRVILEILLTFFTVSAIVKADRSTYSFIKVGTLPLLVIADLVLGYELQAYQIIGVGIIIFALAVLFLNHGINKKGIFYSALSAILAVATLSLFKYDITKYNSVEAEQGIISVILLIYLFFMARLITKENPLKLLKKKEFFAQSFFEGMGSVLVSFAFIFAPASIITTALRSFSVLAAMISGSIYFHERHFLIKLACFVFIAIGLVLLVV</sequence>
<organism evidence="2 3">
    <name type="scientific">Candidatus Liptonbacteria bacterium RIFOXYB1_FULL_36_10</name>
    <dbReference type="NCBI Taxonomy" id="1798654"/>
    <lineage>
        <taxon>Bacteria</taxon>
        <taxon>Candidatus Liptoniibacteriota</taxon>
    </lineage>
</organism>
<keyword evidence="1" id="KW-0812">Transmembrane</keyword>
<accession>A0A1G2CMI2</accession>
<proteinExistence type="predicted"/>
<feature type="transmembrane region" description="Helical" evidence="1">
    <location>
        <begin position="258"/>
        <end position="276"/>
    </location>
</feature>
<feature type="transmembrane region" description="Helical" evidence="1">
    <location>
        <begin position="92"/>
        <end position="111"/>
    </location>
</feature>
<evidence type="ECO:0008006" key="4">
    <source>
        <dbReference type="Google" id="ProtNLM"/>
    </source>
</evidence>
<dbReference type="AlphaFoldDB" id="A0A1G2CMI2"/>
<keyword evidence="1" id="KW-1133">Transmembrane helix</keyword>
<evidence type="ECO:0000313" key="2">
    <source>
        <dbReference type="EMBL" id="OGZ02616.1"/>
    </source>
</evidence>
<feature type="transmembrane region" description="Helical" evidence="1">
    <location>
        <begin position="213"/>
        <end position="237"/>
    </location>
</feature>
<reference evidence="2 3" key="1">
    <citation type="journal article" date="2016" name="Nat. Commun.">
        <title>Thousands of microbial genomes shed light on interconnected biogeochemical processes in an aquifer system.</title>
        <authorList>
            <person name="Anantharaman K."/>
            <person name="Brown C.T."/>
            <person name="Hug L.A."/>
            <person name="Sharon I."/>
            <person name="Castelle C.J."/>
            <person name="Probst A.J."/>
            <person name="Thomas B.C."/>
            <person name="Singh A."/>
            <person name="Wilkins M.J."/>
            <person name="Karaoz U."/>
            <person name="Brodie E.L."/>
            <person name="Williams K.H."/>
            <person name="Hubbard S.S."/>
            <person name="Banfield J.F."/>
        </authorList>
    </citation>
    <scope>NUCLEOTIDE SEQUENCE [LARGE SCALE GENOMIC DNA]</scope>
</reference>
<feature type="transmembrane region" description="Helical" evidence="1">
    <location>
        <begin position="143"/>
        <end position="161"/>
    </location>
</feature>
<keyword evidence="1" id="KW-0472">Membrane</keyword>
<gene>
    <name evidence="2" type="ORF">A2390_00545</name>
</gene>
<protein>
    <recommendedName>
        <fullName evidence="4">EamA domain-containing protein</fullName>
    </recommendedName>
</protein>
<evidence type="ECO:0000256" key="1">
    <source>
        <dbReference type="SAM" id="Phobius"/>
    </source>
</evidence>
<dbReference type="Proteomes" id="UP000178599">
    <property type="component" value="Unassembled WGS sequence"/>
</dbReference>
<feature type="transmembrane region" description="Helical" evidence="1">
    <location>
        <begin position="173"/>
        <end position="193"/>
    </location>
</feature>
<dbReference type="EMBL" id="MHLE01000026">
    <property type="protein sequence ID" value="OGZ02616.1"/>
    <property type="molecule type" value="Genomic_DNA"/>
</dbReference>
<name>A0A1G2CMI2_9BACT</name>
<feature type="transmembrane region" description="Helical" evidence="1">
    <location>
        <begin position="64"/>
        <end position="86"/>
    </location>
</feature>
<comment type="caution">
    <text evidence="2">The sequence shown here is derived from an EMBL/GenBank/DDBJ whole genome shotgun (WGS) entry which is preliminary data.</text>
</comment>
<feature type="transmembrane region" description="Helical" evidence="1">
    <location>
        <begin position="118"/>
        <end position="137"/>
    </location>
</feature>
<feature type="transmembrane region" description="Helical" evidence="1">
    <location>
        <begin position="31"/>
        <end position="52"/>
    </location>
</feature>
<evidence type="ECO:0000313" key="3">
    <source>
        <dbReference type="Proteomes" id="UP000178599"/>
    </source>
</evidence>